<evidence type="ECO:0000256" key="5">
    <source>
        <dbReference type="ARBA" id="ARBA00022490"/>
    </source>
</evidence>
<dbReference type="PANTHER" id="PTHR32078:SF1">
    <property type="entry name" value="NUCLEAR PROTEIN MDM1"/>
    <property type="match status" value="1"/>
</dbReference>
<feature type="region of interest" description="Disordered" evidence="10">
    <location>
        <begin position="223"/>
        <end position="244"/>
    </location>
</feature>
<gene>
    <name evidence="11" type="ORF">FSP39_018545</name>
</gene>
<dbReference type="GO" id="GO:0005814">
    <property type="term" value="C:centriole"/>
    <property type="evidence" value="ECO:0007669"/>
    <property type="project" value="UniProtKB-SubCell"/>
</dbReference>
<comment type="similarity">
    <text evidence="3">Belongs to the MDM1 family.</text>
</comment>
<keyword evidence="12" id="KW-1185">Reference proteome</keyword>
<dbReference type="PANTHER" id="PTHR32078">
    <property type="entry name" value="NUCLEAR PROTEIN MDM1"/>
    <property type="match status" value="1"/>
</dbReference>
<feature type="compositionally biased region" description="Polar residues" evidence="10">
    <location>
        <begin position="223"/>
        <end position="233"/>
    </location>
</feature>
<evidence type="ECO:0000256" key="8">
    <source>
        <dbReference type="ARBA" id="ARBA00023242"/>
    </source>
</evidence>
<comment type="function">
    <text evidence="9">Microtubule-binding protein that negatively regulates centriole duplication. Binds to and stabilizes microtubules.</text>
</comment>
<evidence type="ECO:0000256" key="4">
    <source>
        <dbReference type="ARBA" id="ARBA00013508"/>
    </source>
</evidence>
<evidence type="ECO:0000256" key="6">
    <source>
        <dbReference type="ARBA" id="ARBA00022701"/>
    </source>
</evidence>
<feature type="compositionally biased region" description="Basic and acidic residues" evidence="10">
    <location>
        <begin position="75"/>
        <end position="91"/>
    </location>
</feature>
<keyword evidence="8" id="KW-0539">Nucleus</keyword>
<feature type="compositionally biased region" description="Basic and acidic residues" evidence="10">
    <location>
        <begin position="234"/>
        <end position="244"/>
    </location>
</feature>
<evidence type="ECO:0000313" key="12">
    <source>
        <dbReference type="Proteomes" id="UP001186944"/>
    </source>
</evidence>
<evidence type="ECO:0000256" key="9">
    <source>
        <dbReference type="ARBA" id="ARBA00045771"/>
    </source>
</evidence>
<name>A0AA88YE13_PINIB</name>
<evidence type="ECO:0000256" key="3">
    <source>
        <dbReference type="ARBA" id="ARBA00010494"/>
    </source>
</evidence>
<dbReference type="Proteomes" id="UP001186944">
    <property type="component" value="Unassembled WGS sequence"/>
</dbReference>
<comment type="subcellular location">
    <subcellularLocation>
        <location evidence="1">Cytoplasm</location>
        <location evidence="1">Cytoskeleton</location>
        <location evidence="1">Microtubule organizing center</location>
        <location evidence="1">Centrosome</location>
        <location evidence="1">Centriole</location>
    </subcellularLocation>
    <subcellularLocation>
        <location evidence="2">Nucleus</location>
    </subcellularLocation>
</comment>
<dbReference type="EMBL" id="VSWD01000005">
    <property type="protein sequence ID" value="KAK3103330.1"/>
    <property type="molecule type" value="Genomic_DNA"/>
</dbReference>
<feature type="compositionally biased region" description="Basic residues" evidence="10">
    <location>
        <begin position="167"/>
        <end position="176"/>
    </location>
</feature>
<dbReference type="GO" id="GO:0005634">
    <property type="term" value="C:nucleus"/>
    <property type="evidence" value="ECO:0007669"/>
    <property type="project" value="UniProtKB-SubCell"/>
</dbReference>
<protein>
    <recommendedName>
        <fullName evidence="4">Nuclear protein MDM1</fullName>
    </recommendedName>
</protein>
<sequence>MRSPYEEQNETDQGKVTSPKEAREEEQREAPVSSDVQNSEGKESIDGTESHEKMQQKQGPKDDVSLLAHEGSDEEPGKPDTEVDFHVDVLRRGGKQPSQRRQQAWEEEEDVGSELTPVSQVSQDDEGDGRIPTPQLKQSVSAARRHHFDRTTPVVGGSLLSSPPNSKPKRSGKRQVRPNVSRSWCVPADTLADDGSTITSTQSYSPLAGQSIGKTYNVRHGTLSATPTFGSPSKDTHFLRDDDASVDRPLQTTFVDTPIKSIPVISDSSEQVVSQAKPSKPRKFDLGPTIPEGVGQTYNKPISFGIDGGLPVPRTDPDDDVLSISARSVASSCSLASEVYERAQKRTQEFWGKDGIASR</sequence>
<proteinExistence type="inferred from homology"/>
<feature type="compositionally biased region" description="Basic and acidic residues" evidence="10">
    <location>
        <begin position="18"/>
        <end position="29"/>
    </location>
</feature>
<evidence type="ECO:0000256" key="2">
    <source>
        <dbReference type="ARBA" id="ARBA00004123"/>
    </source>
</evidence>
<keyword evidence="7" id="KW-0206">Cytoskeleton</keyword>
<evidence type="ECO:0000313" key="11">
    <source>
        <dbReference type="EMBL" id="KAK3103330.1"/>
    </source>
</evidence>
<comment type="caution">
    <text evidence="11">The sequence shown here is derived from an EMBL/GenBank/DDBJ whole genome shotgun (WGS) entry which is preliminary data.</text>
</comment>
<reference evidence="11" key="1">
    <citation type="submission" date="2019-08" db="EMBL/GenBank/DDBJ databases">
        <title>The improved chromosome-level genome for the pearl oyster Pinctada fucata martensii using PacBio sequencing and Hi-C.</title>
        <authorList>
            <person name="Zheng Z."/>
        </authorList>
    </citation>
    <scope>NUCLEOTIDE SEQUENCE</scope>
    <source>
        <strain evidence="11">ZZ-2019</strain>
        <tissue evidence="11">Adductor muscle</tissue>
    </source>
</reference>
<dbReference type="AlphaFoldDB" id="A0AA88YE13"/>
<dbReference type="GO" id="GO:0008017">
    <property type="term" value="F:microtubule binding"/>
    <property type="evidence" value="ECO:0007669"/>
    <property type="project" value="InterPro"/>
</dbReference>
<dbReference type="InterPro" id="IPR029136">
    <property type="entry name" value="MDM1"/>
</dbReference>
<feature type="region of interest" description="Disordered" evidence="10">
    <location>
        <begin position="270"/>
        <end position="298"/>
    </location>
</feature>
<evidence type="ECO:0000256" key="1">
    <source>
        <dbReference type="ARBA" id="ARBA00004114"/>
    </source>
</evidence>
<evidence type="ECO:0000256" key="10">
    <source>
        <dbReference type="SAM" id="MobiDB-lite"/>
    </source>
</evidence>
<dbReference type="GO" id="GO:0005874">
    <property type="term" value="C:microtubule"/>
    <property type="evidence" value="ECO:0007669"/>
    <property type="project" value="UniProtKB-KW"/>
</dbReference>
<keyword evidence="5" id="KW-0963">Cytoplasm</keyword>
<organism evidence="11 12">
    <name type="scientific">Pinctada imbricata</name>
    <name type="common">Atlantic pearl-oyster</name>
    <name type="synonym">Pinctada martensii</name>
    <dbReference type="NCBI Taxonomy" id="66713"/>
    <lineage>
        <taxon>Eukaryota</taxon>
        <taxon>Metazoa</taxon>
        <taxon>Spiralia</taxon>
        <taxon>Lophotrochozoa</taxon>
        <taxon>Mollusca</taxon>
        <taxon>Bivalvia</taxon>
        <taxon>Autobranchia</taxon>
        <taxon>Pteriomorphia</taxon>
        <taxon>Pterioida</taxon>
        <taxon>Pterioidea</taxon>
        <taxon>Pteriidae</taxon>
        <taxon>Pinctada</taxon>
    </lineage>
</organism>
<keyword evidence="6" id="KW-0493">Microtubule</keyword>
<feature type="compositionally biased region" description="Basic and acidic residues" evidence="10">
    <location>
        <begin position="40"/>
        <end position="64"/>
    </location>
</feature>
<dbReference type="Pfam" id="PF15501">
    <property type="entry name" value="MDM1"/>
    <property type="match status" value="1"/>
</dbReference>
<evidence type="ECO:0000256" key="7">
    <source>
        <dbReference type="ARBA" id="ARBA00023212"/>
    </source>
</evidence>
<accession>A0AA88YE13</accession>
<feature type="region of interest" description="Disordered" evidence="10">
    <location>
        <begin position="1"/>
        <end position="182"/>
    </location>
</feature>
<dbReference type="GO" id="GO:0046600">
    <property type="term" value="P:negative regulation of centriole replication"/>
    <property type="evidence" value="ECO:0007669"/>
    <property type="project" value="InterPro"/>
</dbReference>